<keyword evidence="4 7" id="KW-1133">Transmembrane helix</keyword>
<reference evidence="10 11" key="1">
    <citation type="journal article" date="2011" name="Stand. Genomic Sci.">
        <title>Complete genome sequence of Syntrophobotulus glycolicus type strain (FlGlyR).</title>
        <authorList>
            <person name="Han C."/>
            <person name="Mwirichia R."/>
            <person name="Chertkov O."/>
            <person name="Held B."/>
            <person name="Lapidus A."/>
            <person name="Nolan M."/>
            <person name="Lucas S."/>
            <person name="Hammon N."/>
            <person name="Deshpande S."/>
            <person name="Cheng J.F."/>
            <person name="Tapia R."/>
            <person name="Goodwin L."/>
            <person name="Pitluck S."/>
            <person name="Huntemann M."/>
            <person name="Liolios K."/>
            <person name="Ivanova N."/>
            <person name="Pagani I."/>
            <person name="Mavromatis K."/>
            <person name="Ovchinikova G."/>
            <person name="Pati A."/>
            <person name="Chen A."/>
            <person name="Palaniappan K."/>
            <person name="Land M."/>
            <person name="Hauser L."/>
            <person name="Brambilla E.M."/>
            <person name="Rohde M."/>
            <person name="Spring S."/>
            <person name="Sikorski J."/>
            <person name="Goker M."/>
            <person name="Woyke T."/>
            <person name="Bristow J."/>
            <person name="Eisen J.A."/>
            <person name="Markowitz V."/>
            <person name="Hugenholtz P."/>
            <person name="Kyrpides N.C."/>
            <person name="Klenk H.P."/>
            <person name="Detter J.C."/>
        </authorList>
    </citation>
    <scope>NUCLEOTIDE SEQUENCE [LARGE SCALE GENOMIC DNA]</scope>
    <source>
        <strain evidence="11">DSM 8271 / FlGlyR</strain>
    </source>
</reference>
<dbReference type="RefSeq" id="WP_013624831.1">
    <property type="nucleotide sequence ID" value="NC_015172.1"/>
</dbReference>
<keyword evidence="5 7" id="KW-0472">Membrane</keyword>
<name>F0SYC8_SYNGF</name>
<evidence type="ECO:0000259" key="8">
    <source>
        <dbReference type="Pfam" id="PF02687"/>
    </source>
</evidence>
<dbReference type="Pfam" id="PF12704">
    <property type="entry name" value="MacB_PCD"/>
    <property type="match status" value="1"/>
</dbReference>
<comment type="similarity">
    <text evidence="6">Belongs to the ABC-4 integral membrane protein family.</text>
</comment>
<feature type="transmembrane region" description="Helical" evidence="7">
    <location>
        <begin position="354"/>
        <end position="377"/>
    </location>
</feature>
<protein>
    <submittedName>
        <fullName evidence="10">Uncharacterized protein</fullName>
    </submittedName>
</protein>
<dbReference type="eggNOG" id="COG0577">
    <property type="taxonomic scope" value="Bacteria"/>
</dbReference>
<evidence type="ECO:0000313" key="11">
    <source>
        <dbReference type="Proteomes" id="UP000007488"/>
    </source>
</evidence>
<feature type="transmembrane region" description="Helical" evidence="7">
    <location>
        <begin position="315"/>
        <end position="348"/>
    </location>
</feature>
<evidence type="ECO:0000256" key="1">
    <source>
        <dbReference type="ARBA" id="ARBA00004651"/>
    </source>
</evidence>
<evidence type="ECO:0000256" key="4">
    <source>
        <dbReference type="ARBA" id="ARBA00022989"/>
    </source>
</evidence>
<evidence type="ECO:0000256" key="7">
    <source>
        <dbReference type="SAM" id="Phobius"/>
    </source>
</evidence>
<dbReference type="GO" id="GO:0005886">
    <property type="term" value="C:plasma membrane"/>
    <property type="evidence" value="ECO:0007669"/>
    <property type="project" value="UniProtKB-SubCell"/>
</dbReference>
<dbReference type="STRING" id="645991.Sgly_1665"/>
<dbReference type="EMBL" id="CP002547">
    <property type="protein sequence ID" value="ADY55963.1"/>
    <property type="molecule type" value="Genomic_DNA"/>
</dbReference>
<evidence type="ECO:0000256" key="3">
    <source>
        <dbReference type="ARBA" id="ARBA00022692"/>
    </source>
</evidence>
<dbReference type="PANTHER" id="PTHR30572">
    <property type="entry name" value="MEMBRANE COMPONENT OF TRANSPORTER-RELATED"/>
    <property type="match status" value="1"/>
</dbReference>
<reference evidence="11" key="2">
    <citation type="submission" date="2011-02" db="EMBL/GenBank/DDBJ databases">
        <title>The complete genome of Syntrophobotulus glycolicus DSM 8271.</title>
        <authorList>
            <person name="Lucas S."/>
            <person name="Copeland A."/>
            <person name="Lapidus A."/>
            <person name="Bruce D."/>
            <person name="Goodwin L."/>
            <person name="Pitluck S."/>
            <person name="Kyrpides N."/>
            <person name="Mavromatis K."/>
            <person name="Pagani I."/>
            <person name="Ivanova N."/>
            <person name="Mikhailova N."/>
            <person name="Chertkov O."/>
            <person name="Held B."/>
            <person name="Detter J.C."/>
            <person name="Tapia R."/>
            <person name="Han C."/>
            <person name="Land M."/>
            <person name="Hauser L."/>
            <person name="Markowitz V."/>
            <person name="Cheng J.-F."/>
            <person name="Hugenholtz P."/>
            <person name="Woyke T."/>
            <person name="Wu D."/>
            <person name="Spring S."/>
            <person name="Schroeder M."/>
            <person name="Brambilla E."/>
            <person name="Klenk H.-P."/>
            <person name="Eisen J.A."/>
        </authorList>
    </citation>
    <scope>NUCLEOTIDE SEQUENCE [LARGE SCALE GENOMIC DNA]</scope>
    <source>
        <strain evidence="11">DSM 8271 / FlGlyR</strain>
    </source>
</reference>
<keyword evidence="3 7" id="KW-0812">Transmembrane</keyword>
<feature type="domain" description="ABC3 transporter permease C-terminal" evidence="8">
    <location>
        <begin position="275"/>
        <end position="387"/>
    </location>
</feature>
<feature type="transmembrane region" description="Helical" evidence="7">
    <location>
        <begin position="271"/>
        <end position="295"/>
    </location>
</feature>
<accession>F0SYC8</accession>
<dbReference type="HOGENOM" id="CLU_000604_8_0_9"/>
<dbReference type="Pfam" id="PF02687">
    <property type="entry name" value="FtsX"/>
    <property type="match status" value="1"/>
</dbReference>
<organism evidence="10 11">
    <name type="scientific">Syntrophobotulus glycolicus (strain DSM 8271 / FlGlyR)</name>
    <dbReference type="NCBI Taxonomy" id="645991"/>
    <lineage>
        <taxon>Bacteria</taxon>
        <taxon>Bacillati</taxon>
        <taxon>Bacillota</taxon>
        <taxon>Clostridia</taxon>
        <taxon>Eubacteriales</taxon>
        <taxon>Desulfitobacteriaceae</taxon>
        <taxon>Syntrophobotulus</taxon>
    </lineage>
</organism>
<evidence type="ECO:0000313" key="10">
    <source>
        <dbReference type="EMBL" id="ADY55963.1"/>
    </source>
</evidence>
<proteinExistence type="inferred from homology"/>
<feature type="domain" description="MacB-like periplasmic core" evidence="9">
    <location>
        <begin position="21"/>
        <end position="231"/>
    </location>
</feature>
<comment type="subcellular location">
    <subcellularLocation>
        <location evidence="1">Cell membrane</location>
        <topology evidence="1">Multi-pass membrane protein</topology>
    </subcellularLocation>
</comment>
<dbReference type="GO" id="GO:0022857">
    <property type="term" value="F:transmembrane transporter activity"/>
    <property type="evidence" value="ECO:0007669"/>
    <property type="project" value="TreeGrafter"/>
</dbReference>
<feature type="transmembrane region" description="Helical" evidence="7">
    <location>
        <begin position="21"/>
        <end position="42"/>
    </location>
</feature>
<keyword evidence="11" id="KW-1185">Reference proteome</keyword>
<gene>
    <name evidence="10" type="ordered locus">Sgly_1665</name>
</gene>
<sequence>MKFKEMIAAALEGIRVNKLRSALTMLGMIIGVMFVIIIITLGQSLSRKVTETVEGMGANSFYLYGTTNDNGQQGKLKLEDCKLLKDSIDSIEAVIPLKYMNFQAALETTRKKENSYLMGTTPEYMKAQQTGLSQGRFFSEAENQVSRKVVVIDQNMADSLFGPGAEAVGKTVRINSTPFQVCGVTKPEKGLFGMGASTVLIPIKTLLEMSDTQEIQQAIVRVTSGDQVKAATVQSLSVLEVRHAVKNGFEVRTNEQELAQFSTMLTVVTSVFGALAGIALLVGGIGIMNIMLVSITERTREIGLRMAIGARRSDILIQFLVESATISALGGMIGMILGIGIGAIISLLFNMPVIISLGTILIALGFSSAVGIIFGLYPANKAAKLDPIDALRYE</sequence>
<evidence type="ECO:0000256" key="6">
    <source>
        <dbReference type="ARBA" id="ARBA00038076"/>
    </source>
</evidence>
<dbReference type="InterPro" id="IPR003838">
    <property type="entry name" value="ABC3_permease_C"/>
</dbReference>
<evidence type="ECO:0000259" key="9">
    <source>
        <dbReference type="Pfam" id="PF12704"/>
    </source>
</evidence>
<dbReference type="Proteomes" id="UP000007488">
    <property type="component" value="Chromosome"/>
</dbReference>
<dbReference type="AlphaFoldDB" id="F0SYC8"/>
<dbReference type="InterPro" id="IPR025857">
    <property type="entry name" value="MacB_PCD"/>
</dbReference>
<evidence type="ECO:0000256" key="2">
    <source>
        <dbReference type="ARBA" id="ARBA00022475"/>
    </source>
</evidence>
<dbReference type="KEGG" id="sgy:Sgly_1665"/>
<evidence type="ECO:0000256" key="5">
    <source>
        <dbReference type="ARBA" id="ARBA00023136"/>
    </source>
</evidence>
<dbReference type="InterPro" id="IPR050250">
    <property type="entry name" value="Macrolide_Exporter_MacB"/>
</dbReference>
<dbReference type="PANTHER" id="PTHR30572:SF4">
    <property type="entry name" value="ABC TRANSPORTER PERMEASE YTRF"/>
    <property type="match status" value="1"/>
</dbReference>
<keyword evidence="2" id="KW-1003">Cell membrane</keyword>